<evidence type="ECO:0000313" key="9">
    <source>
        <dbReference type="EMBL" id="EEJ39954.1"/>
    </source>
</evidence>
<comment type="similarity">
    <text evidence="2">Belongs to the peptidase M20A family.</text>
</comment>
<keyword evidence="3" id="KW-0645">Protease</keyword>
<dbReference type="GO" id="GO:0008777">
    <property type="term" value="F:acetylornithine deacetylase activity"/>
    <property type="evidence" value="ECO:0007669"/>
    <property type="project" value="TreeGrafter"/>
</dbReference>
<comment type="cofactor">
    <cofactor evidence="1">
        <name>Zn(2+)</name>
        <dbReference type="ChEBI" id="CHEBI:29105"/>
    </cofactor>
</comment>
<evidence type="ECO:0000256" key="5">
    <source>
        <dbReference type="ARBA" id="ARBA00022801"/>
    </source>
</evidence>
<gene>
    <name evidence="9" type="ORF">HMPREF0549_1610</name>
</gene>
<dbReference type="PATRIC" id="fig|1423814.6.peg.397"/>
<dbReference type="HOGENOM" id="CLU_031786_2_0_9"/>
<keyword evidence="6" id="KW-0862">Zinc</keyword>
<dbReference type="PROSITE" id="PS00759">
    <property type="entry name" value="ARGE_DAPE_CPG2_2"/>
    <property type="match status" value="1"/>
</dbReference>
<evidence type="ECO:0000256" key="3">
    <source>
        <dbReference type="ARBA" id="ARBA00022670"/>
    </source>
</evidence>
<dbReference type="Gene3D" id="3.40.630.10">
    <property type="entry name" value="Zn peptidases"/>
    <property type="match status" value="1"/>
</dbReference>
<dbReference type="NCBIfam" id="TIGR01887">
    <property type="entry name" value="dipeptidaselike"/>
    <property type="match status" value="1"/>
</dbReference>
<evidence type="ECO:0000256" key="7">
    <source>
        <dbReference type="ARBA" id="ARBA00022997"/>
    </source>
</evidence>
<protein>
    <submittedName>
        <fullName evidence="9">Putative dipeptidase PepV</fullName>
    </submittedName>
</protein>
<dbReference type="Proteomes" id="UP000004483">
    <property type="component" value="Unassembled WGS sequence"/>
</dbReference>
<reference evidence="9 10" key="1">
    <citation type="submission" date="2009-01" db="EMBL/GenBank/DDBJ databases">
        <authorList>
            <person name="Qin X."/>
            <person name="Bachman B."/>
            <person name="Battles P."/>
            <person name="Bell A."/>
            <person name="Bess C."/>
            <person name="Bickham C."/>
            <person name="Chaboub L."/>
            <person name="Chen D."/>
            <person name="Coyle M."/>
            <person name="Deiros D.R."/>
            <person name="Dinh H."/>
            <person name="Forbes L."/>
            <person name="Fowler G."/>
            <person name="Francisco L."/>
            <person name="Fu Q."/>
            <person name="Gubbala S."/>
            <person name="Hale W."/>
            <person name="Han Y."/>
            <person name="Hemphill L."/>
            <person name="Highlander S.K."/>
            <person name="Hirani K."/>
            <person name="Hogues M."/>
            <person name="Jackson L."/>
            <person name="Jakkamsetti A."/>
            <person name="Javaid M."/>
            <person name="Jiang H."/>
            <person name="Korchina V."/>
            <person name="Kovar C."/>
            <person name="Lara F."/>
            <person name="Lee S."/>
            <person name="Mata R."/>
            <person name="Mathew T."/>
            <person name="Moen C."/>
            <person name="Morales K."/>
            <person name="Munidasa M."/>
            <person name="Nazareth L."/>
            <person name="Ngo R."/>
            <person name="Nguyen L."/>
            <person name="Okwuonu G."/>
            <person name="Ongeri F."/>
            <person name="Patil S."/>
            <person name="Petrosino J."/>
            <person name="Pham C."/>
            <person name="Pham P."/>
            <person name="Pu L.-L."/>
            <person name="Puazo M."/>
            <person name="Raj R."/>
            <person name="Reid J."/>
            <person name="Rouhana J."/>
            <person name="Saada N."/>
            <person name="Shang Y."/>
            <person name="Simmons D."/>
            <person name="Thornton R."/>
            <person name="Warren J."/>
            <person name="Weissenberger G."/>
            <person name="Zhang J."/>
            <person name="Zhang L."/>
            <person name="Zhou C."/>
            <person name="Zhu D."/>
            <person name="Muzny D."/>
            <person name="Worley K."/>
            <person name="Gibbs R."/>
        </authorList>
    </citation>
    <scope>NUCLEOTIDE SEQUENCE [LARGE SCALE GENOMIC DNA]</scope>
    <source>
        <strain evidence="9 10">ATCC 49540</strain>
    </source>
</reference>
<dbReference type="GO" id="GO:0016805">
    <property type="term" value="F:dipeptidase activity"/>
    <property type="evidence" value="ECO:0007669"/>
    <property type="project" value="UniProtKB-KW"/>
</dbReference>
<dbReference type="InterPro" id="IPR036264">
    <property type="entry name" value="Bact_exopeptidase_dim_dom"/>
</dbReference>
<evidence type="ECO:0000256" key="2">
    <source>
        <dbReference type="ARBA" id="ARBA00006247"/>
    </source>
</evidence>
<dbReference type="STRING" id="1423814.HMPREF0549_1610"/>
<dbReference type="PANTHER" id="PTHR43808">
    <property type="entry name" value="ACETYLORNITHINE DEACETYLASE"/>
    <property type="match status" value="1"/>
</dbReference>
<keyword evidence="5" id="KW-0378">Hydrolase</keyword>
<dbReference type="GO" id="GO:0008237">
    <property type="term" value="F:metallopeptidase activity"/>
    <property type="evidence" value="ECO:0007669"/>
    <property type="project" value="UniProtKB-KW"/>
</dbReference>
<evidence type="ECO:0000256" key="8">
    <source>
        <dbReference type="ARBA" id="ARBA00023049"/>
    </source>
</evidence>
<keyword evidence="8" id="KW-0482">Metalloprotease</keyword>
<dbReference type="EMBL" id="ACGV01000186">
    <property type="protein sequence ID" value="EEJ39954.1"/>
    <property type="molecule type" value="Genomic_DNA"/>
</dbReference>
<dbReference type="Pfam" id="PF01546">
    <property type="entry name" value="Peptidase_M20"/>
    <property type="match status" value="1"/>
</dbReference>
<dbReference type="GO" id="GO:0006526">
    <property type="term" value="P:L-arginine biosynthetic process"/>
    <property type="evidence" value="ECO:0007669"/>
    <property type="project" value="TreeGrafter"/>
</dbReference>
<organism evidence="9 10">
    <name type="scientific">Limosilactobacillus vaginalis DSM 5837 = ATCC 49540</name>
    <dbReference type="NCBI Taxonomy" id="1423814"/>
    <lineage>
        <taxon>Bacteria</taxon>
        <taxon>Bacillati</taxon>
        <taxon>Bacillota</taxon>
        <taxon>Bacilli</taxon>
        <taxon>Lactobacillales</taxon>
        <taxon>Lactobacillaceae</taxon>
        <taxon>Limosilactobacillus</taxon>
    </lineage>
</organism>
<evidence type="ECO:0000313" key="10">
    <source>
        <dbReference type="Proteomes" id="UP000004483"/>
    </source>
</evidence>
<dbReference type="SUPFAM" id="SSF55031">
    <property type="entry name" value="Bacterial exopeptidase dimerisation domain"/>
    <property type="match status" value="1"/>
</dbReference>
<evidence type="ECO:0000256" key="6">
    <source>
        <dbReference type="ARBA" id="ARBA00022833"/>
    </source>
</evidence>
<sequence>MLLCIKYFQAENYYFHGIIILTKRLTEVDKMTDWMKAAQSQEKSYLKDLTNLLKIPSVRDDSAATDEYPLGPMPAKALQEFLKMAKQDGFRTKNIDNLVGYAEWGEGDETLAILAHLDVMPAGKGWDTDPFDPVIKDGNLYARGASDDKGPGMACYYALKYLKDQGVKFNKKVRFIVGTDEESNWTGMHRYFEVEPAPTMGFSPDAEFPVINGEKGQFSLLLDVPAGNSGKTQLKSFQSGLRFNMVPREAVAEITVPDKEQVTSEFGQFIENNPVTGKVEETMDGLKLTVIGKAAHGMEPEKGINAGTYLATFLNKYDFAGGAASFISFLAKYLHLDTRMEKFDCSFTDDVMGELTMNAGILNYDEENGGKINMNFRYPKGITPDEIQAKVEKVTKALAITVNQGDGQLPHYVDPDDPIVKTLMEAYIDISGDQNAKPEVVGGGTYGRLMKRGVAFGALMPNTPNTMHQANEFQPVNDLITSMAIYMQAINNLVTD</sequence>
<name>C2EVX4_9LACO</name>
<keyword evidence="4" id="KW-0479">Metal-binding</keyword>
<keyword evidence="7" id="KW-0224">Dipeptidase</keyword>
<dbReference type="InterPro" id="IPR002933">
    <property type="entry name" value="Peptidase_M20"/>
</dbReference>
<dbReference type="Gene3D" id="3.30.70.360">
    <property type="match status" value="2"/>
</dbReference>
<dbReference type="GO" id="GO:0008270">
    <property type="term" value="F:zinc ion binding"/>
    <property type="evidence" value="ECO:0007669"/>
    <property type="project" value="InterPro"/>
</dbReference>
<comment type="caution">
    <text evidence="9">The sequence shown here is derived from an EMBL/GenBank/DDBJ whole genome shotgun (WGS) entry which is preliminary data.</text>
</comment>
<evidence type="ECO:0000256" key="1">
    <source>
        <dbReference type="ARBA" id="ARBA00001947"/>
    </source>
</evidence>
<dbReference type="NCBIfam" id="NF005591">
    <property type="entry name" value="PRK07318.1"/>
    <property type="match status" value="1"/>
</dbReference>
<evidence type="ECO:0000256" key="4">
    <source>
        <dbReference type="ARBA" id="ARBA00022723"/>
    </source>
</evidence>
<dbReference type="InterPro" id="IPR010964">
    <property type="entry name" value="M20A_pepV-rel"/>
</dbReference>
<dbReference type="AlphaFoldDB" id="C2EVX4"/>
<dbReference type="PANTHER" id="PTHR43808:SF31">
    <property type="entry name" value="N-ACETYL-L-CITRULLINE DEACETYLASE"/>
    <property type="match status" value="1"/>
</dbReference>
<dbReference type="CDD" id="cd03888">
    <property type="entry name" value="M20_PepV"/>
    <property type="match status" value="1"/>
</dbReference>
<accession>C2EVX4</accession>
<dbReference type="eggNOG" id="COG0624">
    <property type="taxonomic scope" value="Bacteria"/>
</dbReference>
<proteinExistence type="inferred from homology"/>
<dbReference type="SUPFAM" id="SSF53187">
    <property type="entry name" value="Zn-dependent exopeptidases"/>
    <property type="match status" value="1"/>
</dbReference>
<dbReference type="InterPro" id="IPR050072">
    <property type="entry name" value="Peptidase_M20A"/>
</dbReference>
<dbReference type="GO" id="GO:0006508">
    <property type="term" value="P:proteolysis"/>
    <property type="evidence" value="ECO:0007669"/>
    <property type="project" value="UniProtKB-KW"/>
</dbReference>
<dbReference type="InterPro" id="IPR001261">
    <property type="entry name" value="ArgE/DapE_CS"/>
</dbReference>